<dbReference type="InterPro" id="IPR013328">
    <property type="entry name" value="6PGD_dom2"/>
</dbReference>
<organism evidence="8 9">
    <name type="scientific">Spelaeicoccus albus</name>
    <dbReference type="NCBI Taxonomy" id="1280376"/>
    <lineage>
        <taxon>Bacteria</taxon>
        <taxon>Bacillati</taxon>
        <taxon>Actinomycetota</taxon>
        <taxon>Actinomycetes</taxon>
        <taxon>Micrococcales</taxon>
        <taxon>Brevibacteriaceae</taxon>
        <taxon>Spelaeicoccus</taxon>
    </lineage>
</organism>
<proteinExistence type="inferred from homology"/>
<dbReference type="InterPro" id="IPR006176">
    <property type="entry name" value="3-OHacyl-CoA_DH_NAD-bd"/>
</dbReference>
<feature type="binding site" evidence="5">
    <location>
        <position position="33"/>
    </location>
    <ligand>
        <name>NAD(+)</name>
        <dbReference type="ChEBI" id="CHEBI:57540"/>
    </ligand>
</feature>
<dbReference type="AlphaFoldDB" id="A0A7Z0ACI8"/>
<comment type="pathway">
    <text evidence="1">Lipid metabolism; butanoate metabolism.</text>
</comment>
<dbReference type="RefSeq" id="WP_179427085.1">
    <property type="nucleotide sequence ID" value="NZ_JACBZP010000001.1"/>
</dbReference>
<dbReference type="SUPFAM" id="SSF48179">
    <property type="entry name" value="6-phosphogluconate dehydrogenase C-terminal domain-like"/>
    <property type="match status" value="1"/>
</dbReference>
<dbReference type="GO" id="GO:0070403">
    <property type="term" value="F:NAD+ binding"/>
    <property type="evidence" value="ECO:0007669"/>
    <property type="project" value="InterPro"/>
</dbReference>
<evidence type="ECO:0000256" key="3">
    <source>
        <dbReference type="ARBA" id="ARBA00023002"/>
    </source>
</evidence>
<evidence type="ECO:0000313" key="8">
    <source>
        <dbReference type="EMBL" id="NYI67243.1"/>
    </source>
</evidence>
<feature type="binding site" evidence="5">
    <location>
        <position position="98"/>
    </location>
    <ligand>
        <name>NAD(+)</name>
        <dbReference type="ChEBI" id="CHEBI:57540"/>
    </ligand>
</feature>
<feature type="binding site" evidence="5">
    <location>
        <position position="144"/>
    </location>
    <ligand>
        <name>NAD(+)</name>
        <dbReference type="ChEBI" id="CHEBI:57540"/>
    </ligand>
</feature>
<dbReference type="GO" id="GO:0008691">
    <property type="term" value="F:3-hydroxybutyryl-CoA dehydrogenase activity"/>
    <property type="evidence" value="ECO:0007669"/>
    <property type="project" value="UniProtKB-EC"/>
</dbReference>
<feature type="binding site" evidence="5">
    <location>
        <position position="120"/>
    </location>
    <ligand>
        <name>NAD(+)</name>
        <dbReference type="ChEBI" id="CHEBI:57540"/>
    </ligand>
</feature>
<feature type="domain" description="3-hydroxyacyl-CoA dehydrogenase C-terminal" evidence="6">
    <location>
        <begin position="187"/>
        <end position="283"/>
    </location>
</feature>
<dbReference type="InterPro" id="IPR036291">
    <property type="entry name" value="NAD(P)-bd_dom_sf"/>
</dbReference>
<evidence type="ECO:0000256" key="4">
    <source>
        <dbReference type="PIRSR" id="PIRSR000105-1"/>
    </source>
</evidence>
<dbReference type="InterPro" id="IPR008927">
    <property type="entry name" value="6-PGluconate_DH-like_C_sf"/>
</dbReference>
<dbReference type="InterPro" id="IPR022694">
    <property type="entry name" value="3-OHacyl-CoA_DH"/>
</dbReference>
<evidence type="ECO:0000313" key="9">
    <source>
        <dbReference type="Proteomes" id="UP000539111"/>
    </source>
</evidence>
<keyword evidence="5" id="KW-0520">NAD</keyword>
<dbReference type="EC" id="1.1.1.157" evidence="8"/>
<feature type="binding site" evidence="5">
    <location>
        <begin position="10"/>
        <end position="15"/>
    </location>
    <ligand>
        <name>NAD(+)</name>
        <dbReference type="ChEBI" id="CHEBI:57540"/>
    </ligand>
</feature>
<evidence type="ECO:0000259" key="6">
    <source>
        <dbReference type="Pfam" id="PF00725"/>
    </source>
</evidence>
<keyword evidence="3 8" id="KW-0560">Oxidoreductase</keyword>
<comment type="similarity">
    <text evidence="2">Belongs to the 3-hydroxyacyl-CoA dehydrogenase family.</text>
</comment>
<protein>
    <submittedName>
        <fullName evidence="8">3-hydroxybutyryl-CoA dehydrogenase</fullName>
        <ecNumber evidence="8">1.1.1.157</ecNumber>
    </submittedName>
</protein>
<feature type="domain" description="3-hydroxyacyl-CoA dehydrogenase NAD binding" evidence="7">
    <location>
        <begin position="6"/>
        <end position="184"/>
    </location>
</feature>
<dbReference type="PANTHER" id="PTHR48075">
    <property type="entry name" value="3-HYDROXYACYL-COA DEHYDROGENASE FAMILY PROTEIN"/>
    <property type="match status" value="1"/>
</dbReference>
<evidence type="ECO:0000256" key="5">
    <source>
        <dbReference type="PIRSR" id="PIRSR000105-2"/>
    </source>
</evidence>
<accession>A0A7Z0ACI8</accession>
<feature type="binding site" evidence="5">
    <location>
        <position position="93"/>
    </location>
    <ligand>
        <name>NAD(+)</name>
        <dbReference type="ChEBI" id="CHEBI:57540"/>
    </ligand>
</feature>
<dbReference type="GO" id="GO:0006635">
    <property type="term" value="P:fatty acid beta-oxidation"/>
    <property type="evidence" value="ECO:0007669"/>
    <property type="project" value="TreeGrafter"/>
</dbReference>
<dbReference type="PIRSF" id="PIRSF000105">
    <property type="entry name" value="HCDH"/>
    <property type="match status" value="1"/>
</dbReference>
<evidence type="ECO:0000256" key="1">
    <source>
        <dbReference type="ARBA" id="ARBA00005086"/>
    </source>
</evidence>
<comment type="caution">
    <text evidence="8">The sequence shown here is derived from an EMBL/GenBank/DDBJ whole genome shotgun (WGS) entry which is preliminary data.</text>
</comment>
<reference evidence="8 9" key="1">
    <citation type="submission" date="2020-07" db="EMBL/GenBank/DDBJ databases">
        <title>Sequencing the genomes of 1000 actinobacteria strains.</title>
        <authorList>
            <person name="Klenk H.-P."/>
        </authorList>
    </citation>
    <scope>NUCLEOTIDE SEQUENCE [LARGE SCALE GENOMIC DNA]</scope>
    <source>
        <strain evidence="8 9">DSM 26341</strain>
    </source>
</reference>
<evidence type="ECO:0000256" key="2">
    <source>
        <dbReference type="ARBA" id="ARBA00009463"/>
    </source>
</evidence>
<dbReference type="SUPFAM" id="SSF51735">
    <property type="entry name" value="NAD(P)-binding Rossmann-fold domains"/>
    <property type="match status" value="1"/>
</dbReference>
<dbReference type="PANTHER" id="PTHR48075:SF5">
    <property type="entry name" value="3-HYDROXYBUTYRYL-COA DEHYDROGENASE"/>
    <property type="match status" value="1"/>
</dbReference>
<dbReference type="Pfam" id="PF00725">
    <property type="entry name" value="3HCDH"/>
    <property type="match status" value="1"/>
</dbReference>
<gene>
    <name evidence="8" type="ORF">BJY26_001549</name>
</gene>
<sequence length="319" mass="33360">MPITTAAVVGSGYMGGGIAQVLAKAGIPVALADASPELSVTNLERLKAEAGKFEDAGLFQPGSAETIAANLSAAASIEEAVADVDYIAEAVPEVSSIKADVHTRIDAAKRSDAIVGSNTSTIQIESMTGSFADASTFLGVHFSNPAPFIPGVEIIAHPGTAPDVVDSVAELVTRVGKQGARIKDNPGFVLNRLQYVLFKEAIEIVDEGIASAEDVDMIVSTTFGFRTPFFGPFVIADMAGLDVYKFCFDELEPHFGDKFAPPKMLTDLVASGKLGTKSGGGFTELDGDQTDELIAYRNKAYAKLSELLAELGPPPTATK</sequence>
<feature type="site" description="Important for catalytic activity" evidence="4">
    <location>
        <position position="141"/>
    </location>
</feature>
<dbReference type="Gene3D" id="3.40.50.720">
    <property type="entry name" value="NAD(P)-binding Rossmann-like Domain"/>
    <property type="match status" value="1"/>
</dbReference>
<dbReference type="Gene3D" id="1.10.1040.10">
    <property type="entry name" value="N-(1-d-carboxylethyl)-l-norvaline Dehydrogenase, domain 2"/>
    <property type="match status" value="1"/>
</dbReference>
<evidence type="ECO:0000259" key="7">
    <source>
        <dbReference type="Pfam" id="PF02737"/>
    </source>
</evidence>
<keyword evidence="9" id="KW-1185">Reference proteome</keyword>
<dbReference type="InterPro" id="IPR006108">
    <property type="entry name" value="3HC_DH_C"/>
</dbReference>
<dbReference type="EMBL" id="JACBZP010000001">
    <property type="protein sequence ID" value="NYI67243.1"/>
    <property type="molecule type" value="Genomic_DNA"/>
</dbReference>
<feature type="binding site" evidence="5">
    <location>
        <position position="277"/>
    </location>
    <ligand>
        <name>NAD(+)</name>
        <dbReference type="ChEBI" id="CHEBI:57540"/>
    </ligand>
</feature>
<dbReference type="Proteomes" id="UP000539111">
    <property type="component" value="Unassembled WGS sequence"/>
</dbReference>
<dbReference type="Pfam" id="PF02737">
    <property type="entry name" value="3HCDH_N"/>
    <property type="match status" value="1"/>
</dbReference>
<name>A0A7Z0ACI8_9MICO</name>